<proteinExistence type="predicted"/>
<dbReference type="InterPro" id="IPR053175">
    <property type="entry name" value="DHMBA_Reg_Transcription_Factor"/>
</dbReference>
<sequence>MQNSVHEGGGYPDPHISGISHLLRLRGSEQATSKYTRYLIGWTITQIVSYFLLSCPHAAQPLIIHFAPEQHIQAIGTNQFQYVKIPRYIEAMPNPDCVLRAGILNSMISQFCESASDAWSLPTHSSPGSESAKEAAFQTLLKRVPYLMKEIEIWNASIPPHWKRQYHLDSNILVPGSAPPSPDPWTITFLAITHSAQIVFYSHVLTCCDEVQIYDPEFSMSNFPGSMVEFCESIEDRIAILLETICYSVSSTIGFLDLNGAFQPMPTAKFANSNTLLWPMWTVVTCPFASRDQITLCRSALGFIGQAMGHKLAFSLSTQAPRLVNTGGG</sequence>
<comment type="caution">
    <text evidence="1">The sequence shown here is derived from an EMBL/GenBank/DDBJ whole genome shotgun (WGS) entry which is preliminary data.</text>
</comment>
<keyword evidence="2" id="KW-1185">Reference proteome</keyword>
<accession>A0A9W9G8L0</accession>
<dbReference type="EMBL" id="JAPQKH010000002">
    <property type="protein sequence ID" value="KAJ5113974.1"/>
    <property type="molecule type" value="Genomic_DNA"/>
</dbReference>
<dbReference type="PANTHER" id="PTHR38791">
    <property type="entry name" value="ZN(II)2CYS6 TRANSCRIPTION FACTOR (EUROFUNG)-RELATED-RELATED"/>
    <property type="match status" value="1"/>
</dbReference>
<evidence type="ECO:0000313" key="2">
    <source>
        <dbReference type="Proteomes" id="UP001149165"/>
    </source>
</evidence>
<gene>
    <name evidence="1" type="ORF">N7456_002508</name>
</gene>
<evidence type="ECO:0000313" key="1">
    <source>
        <dbReference type="EMBL" id="KAJ5113974.1"/>
    </source>
</evidence>
<dbReference type="PANTHER" id="PTHR38791:SF12">
    <property type="entry name" value="TRANSCRIPTION FACTOR DOMAIN-CONTAINING PROTEIN-RELATED"/>
    <property type="match status" value="1"/>
</dbReference>
<reference evidence="1" key="1">
    <citation type="submission" date="2022-11" db="EMBL/GenBank/DDBJ databases">
        <authorList>
            <person name="Petersen C."/>
        </authorList>
    </citation>
    <scope>NUCLEOTIDE SEQUENCE</scope>
    <source>
        <strain evidence="1">IBT 30069</strain>
    </source>
</reference>
<organism evidence="1 2">
    <name type="scientific">Penicillium angulare</name>
    <dbReference type="NCBI Taxonomy" id="116970"/>
    <lineage>
        <taxon>Eukaryota</taxon>
        <taxon>Fungi</taxon>
        <taxon>Dikarya</taxon>
        <taxon>Ascomycota</taxon>
        <taxon>Pezizomycotina</taxon>
        <taxon>Eurotiomycetes</taxon>
        <taxon>Eurotiomycetidae</taxon>
        <taxon>Eurotiales</taxon>
        <taxon>Aspergillaceae</taxon>
        <taxon>Penicillium</taxon>
    </lineage>
</organism>
<evidence type="ECO:0008006" key="3">
    <source>
        <dbReference type="Google" id="ProtNLM"/>
    </source>
</evidence>
<reference evidence="1" key="2">
    <citation type="journal article" date="2023" name="IMA Fungus">
        <title>Comparative genomic study of the Penicillium genus elucidates a diverse pangenome and 15 lateral gene transfer events.</title>
        <authorList>
            <person name="Petersen C."/>
            <person name="Sorensen T."/>
            <person name="Nielsen M.R."/>
            <person name="Sondergaard T.E."/>
            <person name="Sorensen J.L."/>
            <person name="Fitzpatrick D.A."/>
            <person name="Frisvad J.C."/>
            <person name="Nielsen K.L."/>
        </authorList>
    </citation>
    <scope>NUCLEOTIDE SEQUENCE</scope>
    <source>
        <strain evidence="1">IBT 30069</strain>
    </source>
</reference>
<dbReference type="AlphaFoldDB" id="A0A9W9G8L0"/>
<name>A0A9W9G8L0_9EURO</name>
<protein>
    <recommendedName>
        <fullName evidence="3">Transcription factor domain-containing protein</fullName>
    </recommendedName>
</protein>
<dbReference type="Proteomes" id="UP001149165">
    <property type="component" value="Unassembled WGS sequence"/>
</dbReference>
<dbReference type="OrthoDB" id="4491390at2759"/>